<dbReference type="EMBL" id="FNVR01000033">
    <property type="protein sequence ID" value="SEG41227.1"/>
    <property type="molecule type" value="Genomic_DNA"/>
</dbReference>
<evidence type="ECO:0000313" key="1">
    <source>
        <dbReference type="EMBL" id="SEG41227.1"/>
    </source>
</evidence>
<reference evidence="2" key="1">
    <citation type="submission" date="2016-10" db="EMBL/GenBank/DDBJ databases">
        <authorList>
            <person name="Varghese N."/>
            <person name="Submissions S."/>
        </authorList>
    </citation>
    <scope>NUCLEOTIDE SEQUENCE [LARGE SCALE GENOMIC DNA]</scope>
    <source>
        <strain evidence="2">DSM 17298</strain>
    </source>
</reference>
<accession>A0A1H5ZZU9</accession>
<proteinExistence type="predicted"/>
<evidence type="ECO:0000313" key="2">
    <source>
        <dbReference type="Proteomes" id="UP000236736"/>
    </source>
</evidence>
<gene>
    <name evidence="1" type="ORF">SAMN03080598_03802</name>
</gene>
<dbReference type="OrthoDB" id="893570at2"/>
<organism evidence="1 2">
    <name type="scientific">Algoriphagus boritolerans DSM 17298 = JCM 18970</name>
    <dbReference type="NCBI Taxonomy" id="1120964"/>
    <lineage>
        <taxon>Bacteria</taxon>
        <taxon>Pseudomonadati</taxon>
        <taxon>Bacteroidota</taxon>
        <taxon>Cytophagia</taxon>
        <taxon>Cytophagales</taxon>
        <taxon>Cyclobacteriaceae</taxon>
        <taxon>Algoriphagus</taxon>
    </lineage>
</organism>
<dbReference type="Proteomes" id="UP000236736">
    <property type="component" value="Unassembled WGS sequence"/>
</dbReference>
<sequence>MGNLNSAAKIIFLFLLLISCSDKFSDSQKEMACVQQGEIIKTAINAKGVIMKMEKGGREIWYILSMEGVIGQSAPTYDTRDLVIPCSLHNDFMKEGELVRFSGNLALYGKEFIELPHVFLGDLSKIEFIEN</sequence>
<protein>
    <submittedName>
        <fullName evidence="1">Uncharacterized protein</fullName>
    </submittedName>
</protein>
<dbReference type="AlphaFoldDB" id="A0A1H5ZZU9"/>
<name>A0A1H5ZZU9_9BACT</name>
<keyword evidence="2" id="KW-1185">Reference proteome</keyword>
<dbReference type="RefSeq" id="WP_103926373.1">
    <property type="nucleotide sequence ID" value="NZ_BBFN01000014.1"/>
</dbReference>